<evidence type="ECO:0000313" key="2">
    <source>
        <dbReference type="EMBL" id="KAJ3565242.1"/>
    </source>
</evidence>
<evidence type="ECO:0000313" key="3">
    <source>
        <dbReference type="Proteomes" id="UP001213000"/>
    </source>
</evidence>
<reference evidence="2" key="1">
    <citation type="submission" date="2022-07" db="EMBL/GenBank/DDBJ databases">
        <title>Genome Sequence of Leucocoprinus birnbaumii.</title>
        <authorList>
            <person name="Buettner E."/>
        </authorList>
    </citation>
    <scope>NUCLEOTIDE SEQUENCE</scope>
    <source>
        <strain evidence="2">VT141</strain>
    </source>
</reference>
<dbReference type="SUPFAM" id="SSF50370">
    <property type="entry name" value="Ricin B-like lectins"/>
    <property type="match status" value="1"/>
</dbReference>
<evidence type="ECO:0000256" key="1">
    <source>
        <dbReference type="SAM" id="SignalP"/>
    </source>
</evidence>
<dbReference type="InterPro" id="IPR035992">
    <property type="entry name" value="Ricin_B-like_lectins"/>
</dbReference>
<protein>
    <submittedName>
        <fullName evidence="2">Uncharacterized protein</fullName>
    </submittedName>
</protein>
<comment type="caution">
    <text evidence="2">The sequence shown here is derived from an EMBL/GenBank/DDBJ whole genome shotgun (WGS) entry which is preliminary data.</text>
</comment>
<organism evidence="2 3">
    <name type="scientific">Leucocoprinus birnbaumii</name>
    <dbReference type="NCBI Taxonomy" id="56174"/>
    <lineage>
        <taxon>Eukaryota</taxon>
        <taxon>Fungi</taxon>
        <taxon>Dikarya</taxon>
        <taxon>Basidiomycota</taxon>
        <taxon>Agaricomycotina</taxon>
        <taxon>Agaricomycetes</taxon>
        <taxon>Agaricomycetidae</taxon>
        <taxon>Agaricales</taxon>
        <taxon>Agaricineae</taxon>
        <taxon>Agaricaceae</taxon>
        <taxon>Leucocoprinus</taxon>
    </lineage>
</organism>
<dbReference type="Gene3D" id="2.80.10.50">
    <property type="match status" value="1"/>
</dbReference>
<proteinExistence type="predicted"/>
<accession>A0AAD5VRZ8</accession>
<sequence>MYIKFLSAFFSLFATWTVVQAANLVVTGNYTISHPTDGGIIVSDGGNSTPIRVANATTLKANGIWSLELYSTASELPTYKIQYQGTSFVAGTQGVPGAVVYTSNSSGTPKFFAIGADIGNSAYQIASDPYKVLVWTRQPNNTITLETNKRSSNQLWNIVVPNV</sequence>
<feature type="signal peptide" evidence="1">
    <location>
        <begin position="1"/>
        <end position="21"/>
    </location>
</feature>
<keyword evidence="3" id="KW-1185">Reference proteome</keyword>
<dbReference type="EMBL" id="JANIEX010000588">
    <property type="protein sequence ID" value="KAJ3565242.1"/>
    <property type="molecule type" value="Genomic_DNA"/>
</dbReference>
<feature type="chain" id="PRO_5042262331" evidence="1">
    <location>
        <begin position="22"/>
        <end position="163"/>
    </location>
</feature>
<gene>
    <name evidence="2" type="ORF">NP233_g7757</name>
</gene>
<keyword evidence="1" id="KW-0732">Signal</keyword>
<dbReference type="AlphaFoldDB" id="A0AAD5VRZ8"/>
<dbReference type="Proteomes" id="UP001213000">
    <property type="component" value="Unassembled WGS sequence"/>
</dbReference>
<name>A0AAD5VRZ8_9AGAR</name>